<reference evidence="1" key="2">
    <citation type="journal article" date="2015" name="Data Brief">
        <title>Shoot transcriptome of the giant reed, Arundo donax.</title>
        <authorList>
            <person name="Barrero R.A."/>
            <person name="Guerrero F.D."/>
            <person name="Moolhuijzen P."/>
            <person name="Goolsby J.A."/>
            <person name="Tidwell J."/>
            <person name="Bellgard S.E."/>
            <person name="Bellgard M.I."/>
        </authorList>
    </citation>
    <scope>NUCLEOTIDE SEQUENCE</scope>
    <source>
        <tissue evidence="1">Shoot tissue taken approximately 20 cm above the soil surface</tissue>
    </source>
</reference>
<dbReference type="EMBL" id="GBRH01238816">
    <property type="protein sequence ID" value="JAD59079.1"/>
    <property type="molecule type" value="Transcribed_RNA"/>
</dbReference>
<accession>A0A0A9B532</accession>
<evidence type="ECO:0000313" key="1">
    <source>
        <dbReference type="EMBL" id="JAD59079.1"/>
    </source>
</evidence>
<name>A0A0A9B532_ARUDO</name>
<sequence>MPLFAPVTTATVSLDHHALAGGDSLDTDE</sequence>
<organism evidence="1">
    <name type="scientific">Arundo donax</name>
    <name type="common">Giant reed</name>
    <name type="synonym">Donax arundinaceus</name>
    <dbReference type="NCBI Taxonomy" id="35708"/>
    <lineage>
        <taxon>Eukaryota</taxon>
        <taxon>Viridiplantae</taxon>
        <taxon>Streptophyta</taxon>
        <taxon>Embryophyta</taxon>
        <taxon>Tracheophyta</taxon>
        <taxon>Spermatophyta</taxon>
        <taxon>Magnoliopsida</taxon>
        <taxon>Liliopsida</taxon>
        <taxon>Poales</taxon>
        <taxon>Poaceae</taxon>
        <taxon>PACMAD clade</taxon>
        <taxon>Arundinoideae</taxon>
        <taxon>Arundineae</taxon>
        <taxon>Arundo</taxon>
    </lineage>
</organism>
<protein>
    <submittedName>
        <fullName evidence="1">Uncharacterized protein</fullName>
    </submittedName>
</protein>
<reference evidence="1" key="1">
    <citation type="submission" date="2014-09" db="EMBL/GenBank/DDBJ databases">
        <authorList>
            <person name="Magalhaes I.L.F."/>
            <person name="Oliveira U."/>
            <person name="Santos F.R."/>
            <person name="Vidigal T.H.D.A."/>
            <person name="Brescovit A.D."/>
            <person name="Santos A.J."/>
        </authorList>
    </citation>
    <scope>NUCLEOTIDE SEQUENCE</scope>
    <source>
        <tissue evidence="1">Shoot tissue taken approximately 20 cm above the soil surface</tissue>
    </source>
</reference>
<dbReference type="AlphaFoldDB" id="A0A0A9B532"/>
<proteinExistence type="predicted"/>